<keyword evidence="3 14" id="KW-1003">Cell membrane</keyword>
<keyword evidence="5 14" id="KW-0812">Transmembrane</keyword>
<evidence type="ECO:0000256" key="13">
    <source>
        <dbReference type="ARBA" id="ARBA00023136"/>
    </source>
</evidence>
<organism evidence="19 20">
    <name type="scientific">Nakamurella panacisegetis</name>
    <dbReference type="NCBI Taxonomy" id="1090615"/>
    <lineage>
        <taxon>Bacteria</taxon>
        <taxon>Bacillati</taxon>
        <taxon>Actinomycetota</taxon>
        <taxon>Actinomycetes</taxon>
        <taxon>Nakamurellales</taxon>
        <taxon>Nakamurellaceae</taxon>
        <taxon>Nakamurella</taxon>
    </lineage>
</organism>
<feature type="transmembrane region" description="Helical" evidence="14">
    <location>
        <begin position="197"/>
        <end position="216"/>
    </location>
</feature>
<gene>
    <name evidence="19" type="ORF">SAMN04515671_3712</name>
</gene>
<name>A0A1H0RR40_9ACTN</name>
<dbReference type="InterPro" id="IPR016483">
    <property type="entry name" value="UCP006404_Pept_M50_CBS"/>
</dbReference>
<dbReference type="RefSeq" id="WP_090478725.1">
    <property type="nucleotide sequence ID" value="NZ_LT629710.1"/>
</dbReference>
<evidence type="ECO:0000256" key="15">
    <source>
        <dbReference type="PIRSR" id="PIRSR006404-1"/>
    </source>
</evidence>
<feature type="domain" description="CBS" evidence="18">
    <location>
        <begin position="329"/>
        <end position="384"/>
    </location>
</feature>
<dbReference type="PIRSF" id="PIRSF006404">
    <property type="entry name" value="UCP006404_Pept_M50_CBS"/>
    <property type="match status" value="1"/>
</dbReference>
<keyword evidence="4 14" id="KW-0645">Protease</keyword>
<evidence type="ECO:0000256" key="10">
    <source>
        <dbReference type="ARBA" id="ARBA00022989"/>
    </source>
</evidence>
<evidence type="ECO:0000256" key="2">
    <source>
        <dbReference type="ARBA" id="ARBA00007931"/>
    </source>
</evidence>
<keyword evidence="12 17" id="KW-0129">CBS domain</keyword>
<feature type="active site" evidence="15">
    <location>
        <position position="84"/>
    </location>
</feature>
<feature type="transmembrane region" description="Helical" evidence="14">
    <location>
        <begin position="123"/>
        <end position="146"/>
    </location>
</feature>
<dbReference type="GO" id="GO:0005886">
    <property type="term" value="C:plasma membrane"/>
    <property type="evidence" value="ECO:0007669"/>
    <property type="project" value="UniProtKB-SubCell"/>
</dbReference>
<keyword evidence="7" id="KW-0677">Repeat</keyword>
<feature type="binding site" evidence="16">
    <location>
        <position position="83"/>
    </location>
    <ligand>
        <name>Zn(2+)</name>
        <dbReference type="ChEBI" id="CHEBI:29105"/>
        <note>catalytic</note>
    </ligand>
</feature>
<keyword evidence="8 14" id="KW-0378">Hydrolase</keyword>
<comment type="cofactor">
    <cofactor evidence="14 16">
        <name>Zn(2+)</name>
        <dbReference type="ChEBI" id="CHEBI:29105"/>
    </cofactor>
    <text evidence="14 16">Binds 1 zinc ion per subunit.</text>
</comment>
<dbReference type="GO" id="GO:0008237">
    <property type="term" value="F:metallopeptidase activity"/>
    <property type="evidence" value="ECO:0007669"/>
    <property type="project" value="UniProtKB-UniRule"/>
</dbReference>
<keyword evidence="20" id="KW-1185">Reference proteome</keyword>
<evidence type="ECO:0000256" key="17">
    <source>
        <dbReference type="PROSITE-ProRule" id="PRU00703"/>
    </source>
</evidence>
<evidence type="ECO:0000256" key="16">
    <source>
        <dbReference type="PIRSR" id="PIRSR006404-2"/>
    </source>
</evidence>
<protein>
    <recommendedName>
        <fullName evidence="14">Zinc metalloprotease</fullName>
    </recommendedName>
</protein>
<sequence length="384" mass="39473">MSAESNRVARPVPRGARRSFGIPLGRIGGIPVVLSLSWLISVLIVAILATPVVEQAIPGITTGPAVAVAVGLGVLLGVSVLAHELGHCLAARSLGVPVLEVRLYLLGGVSELGRLPNTPKEEAVIAAAGPGVSFILAGVFGLLIGSTTPHTVTWLLLIELALANLVVAIFNVLPALPLDGGRVLRAGVWQASGRRRLGTLSAVAGGYLIAVALIVWGIVEVAGSTKAAVLQGGIAVVMALFVGVGAASEQNSDRAVKWPADVTIAGLARAVVQLPTESPVQLANQVAAGRAVILTGTDGVAVGLMDEQAAINLARTQPQAPATMVAEPITPEMVILSHDEPADVAARLRTVRSRHFLLVDDDGRPAGVVLSADIARILSGRRRR</sequence>
<dbReference type="GO" id="GO:0046872">
    <property type="term" value="F:metal ion binding"/>
    <property type="evidence" value="ECO:0007669"/>
    <property type="project" value="UniProtKB-UniRule"/>
</dbReference>
<keyword evidence="10 14" id="KW-1133">Transmembrane helix</keyword>
<feature type="binding site" evidence="16">
    <location>
        <position position="87"/>
    </location>
    <ligand>
        <name>Zn(2+)</name>
        <dbReference type="ChEBI" id="CHEBI:29105"/>
        <note>catalytic</note>
    </ligand>
</feature>
<feature type="transmembrane region" description="Helical" evidence="14">
    <location>
        <begin position="27"/>
        <end position="49"/>
    </location>
</feature>
<evidence type="ECO:0000256" key="3">
    <source>
        <dbReference type="ARBA" id="ARBA00022475"/>
    </source>
</evidence>
<dbReference type="SUPFAM" id="SSF54631">
    <property type="entry name" value="CBS-domain pair"/>
    <property type="match status" value="1"/>
</dbReference>
<dbReference type="EMBL" id="LT629710">
    <property type="protein sequence ID" value="SDP31982.1"/>
    <property type="molecule type" value="Genomic_DNA"/>
</dbReference>
<evidence type="ECO:0000256" key="9">
    <source>
        <dbReference type="ARBA" id="ARBA00022833"/>
    </source>
</evidence>
<dbReference type="STRING" id="1090615.SAMN04515671_3712"/>
<dbReference type="PROSITE" id="PS51371">
    <property type="entry name" value="CBS"/>
    <property type="match status" value="1"/>
</dbReference>
<reference evidence="19 20" key="1">
    <citation type="submission" date="2016-10" db="EMBL/GenBank/DDBJ databases">
        <authorList>
            <person name="de Groot N.N."/>
        </authorList>
    </citation>
    <scope>NUCLEOTIDE SEQUENCE [LARGE SCALE GENOMIC DNA]</scope>
    <source>
        <strain evidence="20">P4-7,KCTC 19426,CECT 7604</strain>
    </source>
</reference>
<dbReference type="CDD" id="cd06164">
    <property type="entry name" value="S2P-M50_SpoIVFB_CBS"/>
    <property type="match status" value="1"/>
</dbReference>
<evidence type="ECO:0000256" key="8">
    <source>
        <dbReference type="ARBA" id="ARBA00022801"/>
    </source>
</evidence>
<evidence type="ECO:0000256" key="6">
    <source>
        <dbReference type="ARBA" id="ARBA00022723"/>
    </source>
</evidence>
<evidence type="ECO:0000256" key="4">
    <source>
        <dbReference type="ARBA" id="ARBA00022670"/>
    </source>
</evidence>
<comment type="subcellular location">
    <subcellularLocation>
        <location evidence="1 14">Cell membrane</location>
        <topology evidence="1 14">Multi-pass membrane protein</topology>
    </subcellularLocation>
</comment>
<proteinExistence type="inferred from homology"/>
<feature type="binding site" evidence="16">
    <location>
        <position position="179"/>
    </location>
    <ligand>
        <name>Zn(2+)</name>
        <dbReference type="ChEBI" id="CHEBI:29105"/>
        <note>catalytic</note>
    </ligand>
</feature>
<dbReference type="OrthoDB" id="9781963at2"/>
<evidence type="ECO:0000256" key="1">
    <source>
        <dbReference type="ARBA" id="ARBA00004651"/>
    </source>
</evidence>
<dbReference type="Gene3D" id="3.10.580.10">
    <property type="entry name" value="CBS-domain"/>
    <property type="match status" value="1"/>
</dbReference>
<evidence type="ECO:0000259" key="18">
    <source>
        <dbReference type="PROSITE" id="PS51371"/>
    </source>
</evidence>
<feature type="transmembrane region" description="Helical" evidence="14">
    <location>
        <begin position="152"/>
        <end position="176"/>
    </location>
</feature>
<dbReference type="InterPro" id="IPR008915">
    <property type="entry name" value="Peptidase_M50"/>
</dbReference>
<evidence type="ECO:0000313" key="20">
    <source>
        <dbReference type="Proteomes" id="UP000198741"/>
    </source>
</evidence>
<evidence type="ECO:0000256" key="5">
    <source>
        <dbReference type="ARBA" id="ARBA00022692"/>
    </source>
</evidence>
<accession>A0A1H0RR40</accession>
<evidence type="ECO:0000256" key="12">
    <source>
        <dbReference type="ARBA" id="ARBA00023122"/>
    </source>
</evidence>
<comment type="similarity">
    <text evidence="2 14">Belongs to the peptidase M50B family.</text>
</comment>
<feature type="transmembrane region" description="Helical" evidence="14">
    <location>
        <begin position="61"/>
        <end position="82"/>
    </location>
</feature>
<dbReference type="Pfam" id="PF02163">
    <property type="entry name" value="Peptidase_M50"/>
    <property type="match status" value="2"/>
</dbReference>
<keyword evidence="11 14" id="KW-0482">Metalloprotease</keyword>
<feature type="transmembrane region" description="Helical" evidence="14">
    <location>
        <begin position="228"/>
        <end position="247"/>
    </location>
</feature>
<dbReference type="InterPro" id="IPR046342">
    <property type="entry name" value="CBS_dom_sf"/>
</dbReference>
<evidence type="ECO:0000256" key="7">
    <source>
        <dbReference type="ARBA" id="ARBA00022737"/>
    </source>
</evidence>
<dbReference type="InterPro" id="IPR000644">
    <property type="entry name" value="CBS_dom"/>
</dbReference>
<dbReference type="AlphaFoldDB" id="A0A1H0RR40"/>
<dbReference type="GO" id="GO:0006508">
    <property type="term" value="P:proteolysis"/>
    <property type="evidence" value="ECO:0007669"/>
    <property type="project" value="UniProtKB-KW"/>
</dbReference>
<evidence type="ECO:0000313" key="19">
    <source>
        <dbReference type="EMBL" id="SDP31982.1"/>
    </source>
</evidence>
<evidence type="ECO:0000256" key="11">
    <source>
        <dbReference type="ARBA" id="ARBA00023049"/>
    </source>
</evidence>
<keyword evidence="6 14" id="KW-0479">Metal-binding</keyword>
<dbReference type="Proteomes" id="UP000198741">
    <property type="component" value="Chromosome I"/>
</dbReference>
<dbReference type="PANTHER" id="PTHR39188:SF3">
    <property type="entry name" value="STAGE IV SPORULATION PROTEIN FB"/>
    <property type="match status" value="1"/>
</dbReference>
<keyword evidence="9 14" id="KW-0862">Zinc</keyword>
<keyword evidence="13 14" id="KW-0472">Membrane</keyword>
<evidence type="ECO:0000256" key="14">
    <source>
        <dbReference type="PIRNR" id="PIRNR006404"/>
    </source>
</evidence>
<dbReference type="PANTHER" id="PTHR39188">
    <property type="entry name" value="MEMBRANE-ASSOCIATED ZINC METALLOPROTEASE M50B"/>
    <property type="match status" value="1"/>
</dbReference>